<evidence type="ECO:0000313" key="2">
    <source>
        <dbReference type="EMBL" id="RDG39562.1"/>
    </source>
</evidence>
<accession>A0A370BFX0</accession>
<sequence length="121" mass="12456">MSLSSASGSPAGDSLKHSDGPWTSASGTAGKLSASSDKSRVRLGLAHESVASAGSGLSAVAALVAVRQSWEERLTSVRGECDYLEGALRTVAKELGEADSDAQKAVRRVKVPREAKSEASR</sequence>
<dbReference type="EMBL" id="QQNA01000018">
    <property type="protein sequence ID" value="RDG39562.1"/>
    <property type="molecule type" value="Genomic_DNA"/>
</dbReference>
<keyword evidence="3" id="KW-1185">Reference proteome</keyword>
<feature type="region of interest" description="Disordered" evidence="1">
    <location>
        <begin position="1"/>
        <end position="38"/>
    </location>
</feature>
<proteinExistence type="predicted"/>
<dbReference type="OrthoDB" id="4335111at2"/>
<reference evidence="2 3" key="1">
    <citation type="submission" date="2018-07" db="EMBL/GenBank/DDBJ databases">
        <title>Streptomyces species from bats.</title>
        <authorList>
            <person name="Dunlap C."/>
        </authorList>
    </citation>
    <scope>NUCLEOTIDE SEQUENCE [LARGE SCALE GENOMIC DNA]</scope>
    <source>
        <strain evidence="2 3">AC230</strain>
    </source>
</reference>
<dbReference type="AlphaFoldDB" id="A0A370BFX0"/>
<gene>
    <name evidence="2" type="ORF">DVH02_03185</name>
</gene>
<name>A0A370BFX0_9ACTN</name>
<comment type="caution">
    <text evidence="2">The sequence shown here is derived from an EMBL/GenBank/DDBJ whole genome shotgun (WGS) entry which is preliminary data.</text>
</comment>
<protein>
    <submittedName>
        <fullName evidence="2">Uncharacterized protein</fullName>
    </submittedName>
</protein>
<feature type="region of interest" description="Disordered" evidence="1">
    <location>
        <begin position="99"/>
        <end position="121"/>
    </location>
</feature>
<evidence type="ECO:0000313" key="3">
    <source>
        <dbReference type="Proteomes" id="UP000253741"/>
    </source>
</evidence>
<organism evidence="2 3">
    <name type="scientific">Streptomyces corynorhini</name>
    <dbReference type="NCBI Taxonomy" id="2282652"/>
    <lineage>
        <taxon>Bacteria</taxon>
        <taxon>Bacillati</taxon>
        <taxon>Actinomycetota</taxon>
        <taxon>Actinomycetes</taxon>
        <taxon>Kitasatosporales</taxon>
        <taxon>Streptomycetaceae</taxon>
        <taxon>Streptomyces</taxon>
    </lineage>
</organism>
<feature type="compositionally biased region" description="Basic and acidic residues" evidence="1">
    <location>
        <begin position="111"/>
        <end position="121"/>
    </location>
</feature>
<dbReference type="Proteomes" id="UP000253741">
    <property type="component" value="Unassembled WGS sequence"/>
</dbReference>
<evidence type="ECO:0000256" key="1">
    <source>
        <dbReference type="SAM" id="MobiDB-lite"/>
    </source>
</evidence>